<keyword evidence="4" id="KW-1185">Reference proteome</keyword>
<accession>A0A4U5JMV9</accession>
<sequence>MSFARNPGISYRSRIGGFTLIELMIVVAVVAILAAIAYPSYNDSVRKTRRGQAKADMVEMAQLMERFHTINNTYVGASAGLPDQSPKTGTARYKFAFNETQSTFVITATPETGQNKDKCGALGLNQAGSKTPTTDGCWN</sequence>
<keyword evidence="2" id="KW-0812">Transmembrane</keyword>
<dbReference type="RefSeq" id="WP_137267444.1">
    <property type="nucleotide sequence ID" value="NZ_SZUA01000002.1"/>
</dbReference>
<dbReference type="GO" id="GO:0015628">
    <property type="term" value="P:protein secretion by the type II secretion system"/>
    <property type="evidence" value="ECO:0007669"/>
    <property type="project" value="InterPro"/>
</dbReference>
<dbReference type="Pfam" id="PF07963">
    <property type="entry name" value="N_methyl"/>
    <property type="match status" value="1"/>
</dbReference>
<comment type="caution">
    <text evidence="3">The sequence shown here is derived from an EMBL/GenBank/DDBJ whole genome shotgun (WGS) entry which is preliminary data.</text>
</comment>
<dbReference type="SUPFAM" id="SSF54523">
    <property type="entry name" value="Pili subunits"/>
    <property type="match status" value="1"/>
</dbReference>
<feature type="transmembrane region" description="Helical" evidence="2">
    <location>
        <begin position="20"/>
        <end position="41"/>
    </location>
</feature>
<evidence type="ECO:0000313" key="4">
    <source>
        <dbReference type="Proteomes" id="UP000308707"/>
    </source>
</evidence>
<name>A0A4U5JMV9_9GAMM</name>
<dbReference type="Proteomes" id="UP000308707">
    <property type="component" value="Unassembled WGS sequence"/>
</dbReference>
<evidence type="ECO:0000313" key="3">
    <source>
        <dbReference type="EMBL" id="TKR31012.1"/>
    </source>
</evidence>
<gene>
    <name evidence="3" type="ORF">FCE95_13070</name>
</gene>
<dbReference type="InterPro" id="IPR012902">
    <property type="entry name" value="N_methyl_site"/>
</dbReference>
<reference evidence="3 4" key="1">
    <citation type="submission" date="2019-04" db="EMBL/GenBank/DDBJ databases">
        <title>Reference strain of H23.</title>
        <authorList>
            <person name="Luo X."/>
        </authorList>
    </citation>
    <scope>NUCLEOTIDE SEQUENCE [LARGE SCALE GENOMIC DNA]</scope>
    <source>
        <strain evidence="3 4">H23</strain>
    </source>
</reference>
<dbReference type="AlphaFoldDB" id="A0A4U5JMV9"/>
<evidence type="ECO:0000256" key="1">
    <source>
        <dbReference type="ARBA" id="ARBA00022481"/>
    </source>
</evidence>
<dbReference type="Gene3D" id="3.30.700.10">
    <property type="entry name" value="Glycoprotein, Type 4 Pilin"/>
    <property type="match status" value="1"/>
</dbReference>
<dbReference type="Pfam" id="PF16732">
    <property type="entry name" value="ComP_DUS"/>
    <property type="match status" value="1"/>
</dbReference>
<dbReference type="GO" id="GO:0043683">
    <property type="term" value="P:type IV pilus assembly"/>
    <property type="evidence" value="ECO:0007669"/>
    <property type="project" value="InterPro"/>
</dbReference>
<dbReference type="GO" id="GO:0015627">
    <property type="term" value="C:type II protein secretion system complex"/>
    <property type="evidence" value="ECO:0007669"/>
    <property type="project" value="InterPro"/>
</dbReference>
<dbReference type="PANTHER" id="PTHR30093:SF47">
    <property type="entry name" value="TYPE IV PILUS NON-CORE MINOR PILIN PILE"/>
    <property type="match status" value="1"/>
</dbReference>
<dbReference type="PRINTS" id="PR00813">
    <property type="entry name" value="BCTERIALGSPG"/>
</dbReference>
<organism evidence="3 4">
    <name type="scientific">Luteimonas gilva</name>
    <dbReference type="NCBI Taxonomy" id="2572684"/>
    <lineage>
        <taxon>Bacteria</taxon>
        <taxon>Pseudomonadati</taxon>
        <taxon>Pseudomonadota</taxon>
        <taxon>Gammaproteobacteria</taxon>
        <taxon>Lysobacterales</taxon>
        <taxon>Lysobacteraceae</taxon>
        <taxon>Luteimonas</taxon>
    </lineage>
</organism>
<keyword evidence="1" id="KW-0488">Methylation</keyword>
<keyword evidence="2" id="KW-0472">Membrane</keyword>
<dbReference type="PROSITE" id="PS00409">
    <property type="entry name" value="PROKAR_NTER_METHYL"/>
    <property type="match status" value="1"/>
</dbReference>
<protein>
    <submittedName>
        <fullName evidence="3">Type IV pilin protein</fullName>
    </submittedName>
</protein>
<dbReference type="NCBIfam" id="TIGR02532">
    <property type="entry name" value="IV_pilin_GFxxxE"/>
    <property type="match status" value="1"/>
</dbReference>
<dbReference type="EMBL" id="SZUA01000002">
    <property type="protein sequence ID" value="TKR31012.1"/>
    <property type="molecule type" value="Genomic_DNA"/>
</dbReference>
<dbReference type="InterPro" id="IPR000983">
    <property type="entry name" value="Bac_GSPG_pilin"/>
</dbReference>
<dbReference type="InterPro" id="IPR031982">
    <property type="entry name" value="PilE-like"/>
</dbReference>
<dbReference type="InterPro" id="IPR045584">
    <property type="entry name" value="Pilin-like"/>
</dbReference>
<dbReference type="OrthoDB" id="5296638at2"/>
<evidence type="ECO:0000256" key="2">
    <source>
        <dbReference type="SAM" id="Phobius"/>
    </source>
</evidence>
<keyword evidence="2" id="KW-1133">Transmembrane helix</keyword>
<dbReference type="PANTHER" id="PTHR30093">
    <property type="entry name" value="GENERAL SECRETION PATHWAY PROTEIN G"/>
    <property type="match status" value="1"/>
</dbReference>
<proteinExistence type="predicted"/>